<proteinExistence type="predicted"/>
<dbReference type="GO" id="GO:0004066">
    <property type="term" value="F:asparagine synthase (glutamine-hydrolyzing) activity"/>
    <property type="evidence" value="ECO:0007669"/>
    <property type="project" value="InterPro"/>
</dbReference>
<protein>
    <recommendedName>
        <fullName evidence="1">Asparagine synthetase domain-containing protein</fullName>
    </recommendedName>
</protein>
<reference evidence="2 3" key="1">
    <citation type="journal article" date="2015" name="Genome Announc.">
        <title>Complete genome sequence of Vibrio alginolyticus ATCC 17749.</title>
        <authorList>
            <person name="Liu X.F."/>
            <person name="Cao Y."/>
            <person name="Zhang H.L."/>
            <person name="Chen Y.J."/>
            <person name="Hu C.J."/>
        </authorList>
    </citation>
    <scope>NUCLEOTIDE SEQUENCE [LARGE SCALE GENOMIC DNA]</scope>
    <source>
        <strain evidence="3">ATCC 17749 / DSM 2171 / NBRC 15630 / NCIMB 1903 / NCTC 12160 / XII-53</strain>
    </source>
</reference>
<name>A0A2I3CDV2_VIBAX</name>
<dbReference type="InterPro" id="IPR014729">
    <property type="entry name" value="Rossmann-like_a/b/a_fold"/>
</dbReference>
<dbReference type="AlphaFoldDB" id="A0A2I3CDV2"/>
<evidence type="ECO:0000259" key="1">
    <source>
        <dbReference type="Pfam" id="PF00733"/>
    </source>
</evidence>
<dbReference type="KEGG" id="vag:N646_2409"/>
<dbReference type="HOGENOM" id="CLU_546203_0_0_6"/>
<gene>
    <name evidence="2" type="ORF">N646_2409</name>
</gene>
<dbReference type="GO" id="GO:0006529">
    <property type="term" value="P:asparagine biosynthetic process"/>
    <property type="evidence" value="ECO:0007669"/>
    <property type="project" value="InterPro"/>
</dbReference>
<sequence>MSKLGLGTRTFYSEGENCINYKKHISKFDLQGRLVDPISVMEFLMKNYIFSNRTMVQGIERTPWMAKRASKDSESWSYLDLPPHLKDKKSSPEVAKKLKQLLEIEALEFLNGKRNIGILLSGGMDSRIVAAIVRELQVTGKYTGDVTALTWGLKDSRDVVYAQRIAQSFGWEFSYKPLTEEVLYNNIFLTAERGAEYSPVHLHAMADVSKTIGIDGILAGSYGDSIGRGEYSGRKTSELPHILDRHMNHFAFLRASVEKAAIHGVRADLERERSRFPGRSEMSYREIEMQQHYMRRQLNACMEVIDDRIPLYQMFTSPDVFGFMWSLDPSCRTDDNYEHLLELLPGNLLDIPWARTGRRYNKANSIVEDTLTSRNNCYGKWLRHDLRSTVLNEINSGVLQELGIFNEKSLDMWAKHWPKTTYAKADRLDEKMAWLASFSVFVRNNNLKSQVNKYSALDDFNRLKAFAYTKLYHTALKVSKR</sequence>
<evidence type="ECO:0000313" key="2">
    <source>
        <dbReference type="EMBL" id="AGV18221.1"/>
    </source>
</evidence>
<dbReference type="RefSeq" id="WP_005379482.1">
    <property type="nucleotide sequence ID" value="NC_022349.1"/>
</dbReference>
<evidence type="ECO:0000313" key="3">
    <source>
        <dbReference type="Proteomes" id="UP000016714"/>
    </source>
</evidence>
<organism evidence="2 3">
    <name type="scientific">Vibrio alginolyticus (strain ATCC 17749 / DSM 2171 / NBRC 15630 / NCIMB 1903 / NCTC 12160 / XII-53)</name>
    <dbReference type="NCBI Taxonomy" id="1219076"/>
    <lineage>
        <taxon>Bacteria</taxon>
        <taxon>Pseudomonadati</taxon>
        <taxon>Pseudomonadota</taxon>
        <taxon>Gammaproteobacteria</taxon>
        <taxon>Vibrionales</taxon>
        <taxon>Vibrionaceae</taxon>
        <taxon>Vibrio</taxon>
    </lineage>
</organism>
<dbReference type="InterPro" id="IPR001962">
    <property type="entry name" value="Asn_synthase"/>
</dbReference>
<dbReference type="Gene3D" id="3.40.50.620">
    <property type="entry name" value="HUPs"/>
    <property type="match status" value="1"/>
</dbReference>
<dbReference type="Proteomes" id="UP000016714">
    <property type="component" value="Chromosome 1"/>
</dbReference>
<dbReference type="EMBL" id="CP006718">
    <property type="protein sequence ID" value="AGV18221.1"/>
    <property type="molecule type" value="Genomic_DNA"/>
</dbReference>
<feature type="domain" description="Asparagine synthetase" evidence="1">
    <location>
        <begin position="110"/>
        <end position="231"/>
    </location>
</feature>
<dbReference type="SUPFAM" id="SSF52402">
    <property type="entry name" value="Adenine nucleotide alpha hydrolases-like"/>
    <property type="match status" value="1"/>
</dbReference>
<dbReference type="Pfam" id="PF00733">
    <property type="entry name" value="Asn_synthase"/>
    <property type="match status" value="1"/>
</dbReference>
<accession>A0A2I3CDV2</accession>